<protein>
    <submittedName>
        <fullName evidence="2">AhpD family alkylhydroperoxidase</fullName>
    </submittedName>
</protein>
<dbReference type="Proteomes" id="UP000316628">
    <property type="component" value="Unassembled WGS sequence"/>
</dbReference>
<dbReference type="PANTHER" id="PTHR35446:SF3">
    <property type="entry name" value="CMD DOMAIN-CONTAINING PROTEIN"/>
    <property type="match status" value="1"/>
</dbReference>
<keyword evidence="3" id="KW-1185">Reference proteome</keyword>
<dbReference type="AlphaFoldDB" id="A0A543JQW0"/>
<sequence>MFTQHTLDTAPAGSRRFMESTAAHLGHLPPAVALLAESPEMLGGFLHASGLFEKSTLDPLAREVVVMTIATRNDCRVCVAMHTGRLRDLDAAPEQITALRAGEPLADPRLEAVRRFTLRVLATAGEVPEDELAEFLDAGFTTRNALEVVLGIGTYTMSTLGNRLVRA</sequence>
<accession>A0A543JQW0</accession>
<keyword evidence="2" id="KW-0575">Peroxidase</keyword>
<evidence type="ECO:0000313" key="3">
    <source>
        <dbReference type="Proteomes" id="UP000316628"/>
    </source>
</evidence>
<dbReference type="RefSeq" id="WP_141983306.1">
    <property type="nucleotide sequence ID" value="NZ_VFPP01000001.1"/>
</dbReference>
<reference evidence="2 3" key="1">
    <citation type="submission" date="2019-06" db="EMBL/GenBank/DDBJ databases">
        <title>Sequencing the genomes of 1000 actinobacteria strains.</title>
        <authorList>
            <person name="Klenk H.-P."/>
        </authorList>
    </citation>
    <scope>NUCLEOTIDE SEQUENCE [LARGE SCALE GENOMIC DNA]</scope>
    <source>
        <strain evidence="2 3">DSM 45456</strain>
    </source>
</reference>
<evidence type="ECO:0000259" key="1">
    <source>
        <dbReference type="Pfam" id="PF02627"/>
    </source>
</evidence>
<dbReference type="EMBL" id="VFPP01000001">
    <property type="protein sequence ID" value="TQM85242.1"/>
    <property type="molecule type" value="Genomic_DNA"/>
</dbReference>
<dbReference type="InterPro" id="IPR029032">
    <property type="entry name" value="AhpD-like"/>
</dbReference>
<evidence type="ECO:0000313" key="2">
    <source>
        <dbReference type="EMBL" id="TQM85242.1"/>
    </source>
</evidence>
<comment type="caution">
    <text evidence="2">The sequence shown here is derived from an EMBL/GenBank/DDBJ whole genome shotgun (WGS) entry which is preliminary data.</text>
</comment>
<feature type="domain" description="Carboxymuconolactone decarboxylase-like" evidence="1">
    <location>
        <begin position="48"/>
        <end position="116"/>
    </location>
</feature>
<organism evidence="2 3">
    <name type="scientific">Saccharothrix saharensis</name>
    <dbReference type="NCBI Taxonomy" id="571190"/>
    <lineage>
        <taxon>Bacteria</taxon>
        <taxon>Bacillati</taxon>
        <taxon>Actinomycetota</taxon>
        <taxon>Actinomycetes</taxon>
        <taxon>Pseudonocardiales</taxon>
        <taxon>Pseudonocardiaceae</taxon>
        <taxon>Saccharothrix</taxon>
    </lineage>
</organism>
<dbReference type="Gene3D" id="1.20.1290.10">
    <property type="entry name" value="AhpD-like"/>
    <property type="match status" value="1"/>
</dbReference>
<gene>
    <name evidence="2" type="ORF">FHX81_7720</name>
</gene>
<dbReference type="GO" id="GO:0051920">
    <property type="term" value="F:peroxiredoxin activity"/>
    <property type="evidence" value="ECO:0007669"/>
    <property type="project" value="InterPro"/>
</dbReference>
<dbReference type="Pfam" id="PF02627">
    <property type="entry name" value="CMD"/>
    <property type="match status" value="1"/>
</dbReference>
<proteinExistence type="predicted"/>
<dbReference type="OrthoDB" id="122912at2"/>
<keyword evidence="2" id="KW-0560">Oxidoreductase</keyword>
<dbReference type="SUPFAM" id="SSF69118">
    <property type="entry name" value="AhpD-like"/>
    <property type="match status" value="1"/>
</dbReference>
<dbReference type="InterPro" id="IPR003779">
    <property type="entry name" value="CMD-like"/>
</dbReference>
<dbReference type="PANTHER" id="PTHR35446">
    <property type="entry name" value="SI:CH211-175M2.5"/>
    <property type="match status" value="1"/>
</dbReference>
<name>A0A543JQW0_9PSEU</name>